<proteinExistence type="predicted"/>
<dbReference type="EMBL" id="AMQN01008536">
    <property type="status" value="NOT_ANNOTATED_CDS"/>
    <property type="molecule type" value="Genomic_DNA"/>
</dbReference>
<reference evidence="3" key="3">
    <citation type="submission" date="2015-06" db="UniProtKB">
        <authorList>
            <consortium name="EnsemblMetazoa"/>
        </authorList>
    </citation>
    <scope>IDENTIFICATION</scope>
</reference>
<dbReference type="InterPro" id="IPR042337">
    <property type="entry name" value="GSE1"/>
</dbReference>
<dbReference type="PANTHER" id="PTHR17608">
    <property type="entry name" value="GENETIC SUPPRESSOR ELEMENT 1"/>
    <property type="match status" value="1"/>
</dbReference>
<evidence type="ECO:0000313" key="2">
    <source>
        <dbReference type="EMBL" id="ELU03232.1"/>
    </source>
</evidence>
<reference evidence="4" key="1">
    <citation type="submission" date="2012-12" db="EMBL/GenBank/DDBJ databases">
        <authorList>
            <person name="Hellsten U."/>
            <person name="Grimwood J."/>
            <person name="Chapman J.A."/>
            <person name="Shapiro H."/>
            <person name="Aerts A."/>
            <person name="Otillar R.P."/>
            <person name="Terry A.Y."/>
            <person name="Boore J.L."/>
            <person name="Simakov O."/>
            <person name="Marletaz F."/>
            <person name="Cho S.-J."/>
            <person name="Edsinger-Gonzales E."/>
            <person name="Havlak P."/>
            <person name="Kuo D.-H."/>
            <person name="Larsson T."/>
            <person name="Lv J."/>
            <person name="Arendt D."/>
            <person name="Savage R."/>
            <person name="Osoegawa K."/>
            <person name="de Jong P."/>
            <person name="Lindberg D.R."/>
            <person name="Seaver E.C."/>
            <person name="Weisblat D.A."/>
            <person name="Putnam N.H."/>
            <person name="Grigoriev I.V."/>
            <person name="Rokhsar D.S."/>
        </authorList>
    </citation>
    <scope>NUCLEOTIDE SEQUENCE</scope>
    <source>
        <strain evidence="4">I ESC-2004</strain>
    </source>
</reference>
<keyword evidence="4" id="KW-1185">Reference proteome</keyword>
<evidence type="ECO:0000313" key="4">
    <source>
        <dbReference type="Proteomes" id="UP000014760"/>
    </source>
</evidence>
<feature type="compositionally biased region" description="Basic and acidic residues" evidence="1">
    <location>
        <begin position="537"/>
        <end position="549"/>
    </location>
</feature>
<dbReference type="OrthoDB" id="8744624at2759"/>
<feature type="compositionally biased region" description="Basic and acidic residues" evidence="1">
    <location>
        <begin position="366"/>
        <end position="427"/>
    </location>
</feature>
<feature type="compositionally biased region" description="Basic and acidic residues" evidence="1">
    <location>
        <begin position="615"/>
        <end position="633"/>
    </location>
</feature>
<feature type="compositionally biased region" description="Polar residues" evidence="1">
    <location>
        <begin position="129"/>
        <end position="151"/>
    </location>
</feature>
<dbReference type="PANTHER" id="PTHR17608:SF4">
    <property type="entry name" value="GENETIC SUPPRESSOR ELEMENT 1"/>
    <property type="match status" value="1"/>
</dbReference>
<feature type="compositionally biased region" description="Basic and acidic residues" evidence="1">
    <location>
        <begin position="857"/>
        <end position="866"/>
    </location>
</feature>
<dbReference type="OMA" id="HSCHISA"/>
<protein>
    <recommendedName>
        <fullName evidence="5">Genetic suppressor element-like domain-containing protein</fullName>
    </recommendedName>
</protein>
<dbReference type="STRING" id="283909.R7UIX1"/>
<feature type="region of interest" description="Disordered" evidence="1">
    <location>
        <begin position="46"/>
        <end position="66"/>
    </location>
</feature>
<sequence length="883" mass="99238">MTAMPFITFTREAAEWQGWDMGCSVHGRWGTIVLHPCTRVTRLSLPPGATSKAPPPLTMVSSSTRTTATVTPLVNQLSPSNASNAATNGNGRGSSFAAALRKLAKQAGDTEPGLVQQHPAPPPEGARSSDLSPTNLSTSGREPSSSITSAPTPKRMTSLPPAPRHSSPPVVTIAPSSHHHSNNYSASSSSNEHRKSLERPGTGSSSSGGHLEVKQEHKEERPKEHQHTTQHAPATSSAYEELAMRGFQPYRAGEDPSRQAAAFSAASAFPMDPALYSAYHSAFAAAPHPFSHPAFRFDDPMLLERYRMMQPPMYPYAAPPGMMHAPGLHSLLPPGVRYPADLLGQSPLHYLPGAKLPDHLSPGSADRVKVEDDLRREREKEEMEREREREREREIQKERERREKEERERQEKERRDRERRERQRLAERNAISRPQEDPGGGRYAPRDMSMYGMNHLEKRLYPYPTAPPPQPVVPPAPQKEDAEKERQLMHQQVRPSAEYARPHLCSSQFLREQDLMLRETNGPTVKNNQEALSSHNSHKESKPFHRPFEKTNAPNGFNKELLKVPEPPPQATEARNYFDKKQNRHRSQETGASKEGSHPEFTYRLNSSHHKQHKEGRSLDRPKTSEPRAERLKRPLLNGPPSLVNDSSLKVKNRSLTDMEGDAKRRKLSDAAAASVADHSSALDTQQLTKTSDYKKRLNFLNALGLQPVNSQRRIELDFIRDVCEWDRQKRNGPKEGIKVPRLSMDPLGLLAPGSTVPTEKNTAAKDSREFSREFHASVLQVTQQQQLKADEDATASSFKWPGIEALLEAYQRHSQEQGLEQHVLKEQCANLKSHQRQLNHTAEQLSSRISELIQHKQKLEGDRQRTQTSLDALKRPLRAVRR</sequence>
<feature type="compositionally biased region" description="Polar residues" evidence="1">
    <location>
        <begin position="644"/>
        <end position="654"/>
    </location>
</feature>
<dbReference type="EMBL" id="KB303371">
    <property type="protein sequence ID" value="ELU03232.1"/>
    <property type="molecule type" value="Genomic_DNA"/>
</dbReference>
<gene>
    <name evidence="2" type="ORF">CAPTEDRAFT_227025</name>
</gene>
<name>R7UIX1_CAPTE</name>
<feature type="region of interest" description="Disordered" evidence="1">
    <location>
        <begin position="354"/>
        <end position="664"/>
    </location>
</feature>
<feature type="region of interest" description="Disordered" evidence="1">
    <location>
        <begin position="105"/>
        <end position="237"/>
    </location>
</feature>
<feature type="compositionally biased region" description="Polar residues" evidence="1">
    <location>
        <begin position="521"/>
        <end position="535"/>
    </location>
</feature>
<dbReference type="AlphaFoldDB" id="R7UIX1"/>
<organism evidence="2">
    <name type="scientific">Capitella teleta</name>
    <name type="common">Polychaete worm</name>
    <dbReference type="NCBI Taxonomy" id="283909"/>
    <lineage>
        <taxon>Eukaryota</taxon>
        <taxon>Metazoa</taxon>
        <taxon>Spiralia</taxon>
        <taxon>Lophotrochozoa</taxon>
        <taxon>Annelida</taxon>
        <taxon>Polychaeta</taxon>
        <taxon>Sedentaria</taxon>
        <taxon>Scolecida</taxon>
        <taxon>Capitellidae</taxon>
        <taxon>Capitella</taxon>
    </lineage>
</organism>
<evidence type="ECO:0008006" key="5">
    <source>
        <dbReference type="Google" id="ProtNLM"/>
    </source>
</evidence>
<feature type="region of interest" description="Disordered" evidence="1">
    <location>
        <begin position="857"/>
        <end position="883"/>
    </location>
</feature>
<feature type="compositionally biased region" description="Basic and acidic residues" evidence="1">
    <location>
        <begin position="478"/>
        <end position="488"/>
    </location>
</feature>
<reference evidence="2 4" key="2">
    <citation type="journal article" date="2013" name="Nature">
        <title>Insights into bilaterian evolution from three spiralian genomes.</title>
        <authorList>
            <person name="Simakov O."/>
            <person name="Marletaz F."/>
            <person name="Cho S.J."/>
            <person name="Edsinger-Gonzales E."/>
            <person name="Havlak P."/>
            <person name="Hellsten U."/>
            <person name="Kuo D.H."/>
            <person name="Larsson T."/>
            <person name="Lv J."/>
            <person name="Arendt D."/>
            <person name="Savage R."/>
            <person name="Osoegawa K."/>
            <person name="de Jong P."/>
            <person name="Grimwood J."/>
            <person name="Chapman J.A."/>
            <person name="Shapiro H."/>
            <person name="Aerts A."/>
            <person name="Otillar R.P."/>
            <person name="Terry A.Y."/>
            <person name="Boore J.L."/>
            <person name="Grigoriev I.V."/>
            <person name="Lindberg D.R."/>
            <person name="Seaver E.C."/>
            <person name="Weisblat D.A."/>
            <person name="Putnam N.H."/>
            <person name="Rokhsar D.S."/>
        </authorList>
    </citation>
    <scope>NUCLEOTIDE SEQUENCE</scope>
    <source>
        <strain evidence="2 4">I ESC-2004</strain>
    </source>
</reference>
<evidence type="ECO:0000256" key="1">
    <source>
        <dbReference type="SAM" id="MobiDB-lite"/>
    </source>
</evidence>
<dbReference type="EnsemblMetazoa" id="CapteT227025">
    <property type="protein sequence ID" value="CapteP227025"/>
    <property type="gene ID" value="CapteG227025"/>
</dbReference>
<dbReference type="Proteomes" id="UP000014760">
    <property type="component" value="Unassembled WGS sequence"/>
</dbReference>
<dbReference type="HOGENOM" id="CLU_326326_0_0_1"/>
<accession>R7UIX1</accession>
<feature type="compositionally biased region" description="Basic and acidic residues" evidence="1">
    <location>
        <begin position="211"/>
        <end position="227"/>
    </location>
</feature>
<evidence type="ECO:0000313" key="3">
    <source>
        <dbReference type="EnsemblMetazoa" id="CapteP227025"/>
    </source>
</evidence>
<feature type="compositionally biased region" description="Pro residues" evidence="1">
    <location>
        <begin position="464"/>
        <end position="477"/>
    </location>
</feature>